<evidence type="ECO:0000256" key="1">
    <source>
        <dbReference type="ARBA" id="ARBA00001957"/>
    </source>
</evidence>
<evidence type="ECO:0000313" key="5">
    <source>
        <dbReference type="EMBL" id="OAT67953.1"/>
    </source>
</evidence>
<dbReference type="Pfam" id="PF00668">
    <property type="entry name" value="Condensation"/>
    <property type="match status" value="1"/>
</dbReference>
<dbReference type="Pfam" id="PF00550">
    <property type="entry name" value="PP-binding"/>
    <property type="match status" value="1"/>
</dbReference>
<dbReference type="PANTHER" id="PTHR45527:SF1">
    <property type="entry name" value="FATTY ACID SYNTHASE"/>
    <property type="match status" value="1"/>
</dbReference>
<evidence type="ECO:0000256" key="3">
    <source>
        <dbReference type="ARBA" id="ARBA00022553"/>
    </source>
</evidence>
<dbReference type="InterPro" id="IPR010071">
    <property type="entry name" value="AA_adenyl_dom"/>
</dbReference>
<reference evidence="5 6" key="1">
    <citation type="submission" date="2016-01" db="EMBL/GenBank/DDBJ databases">
        <title>Mycobacterium immunogenum strain CD11_6 genome sequencing and assembly.</title>
        <authorList>
            <person name="Kaur G."/>
            <person name="Nair G.R."/>
            <person name="Mayilraj S."/>
        </authorList>
    </citation>
    <scope>NUCLEOTIDE SEQUENCE [LARGE SCALE GENOMIC DNA]</scope>
    <source>
        <strain evidence="5 6">CD11-6</strain>
    </source>
</reference>
<dbReference type="InterPro" id="IPR001242">
    <property type="entry name" value="Condensation_dom"/>
</dbReference>
<proteinExistence type="predicted"/>
<dbReference type="SUPFAM" id="SSF52777">
    <property type="entry name" value="CoA-dependent acyltransferases"/>
    <property type="match status" value="1"/>
</dbReference>
<name>A0A179VAB6_9MYCO</name>
<dbReference type="EMBL" id="LQYE01000027">
    <property type="protein sequence ID" value="OAT67953.1"/>
    <property type="molecule type" value="Genomic_DNA"/>
</dbReference>
<dbReference type="SUPFAM" id="SSF47336">
    <property type="entry name" value="ACP-like"/>
    <property type="match status" value="1"/>
</dbReference>
<dbReference type="PROSITE" id="PS00012">
    <property type="entry name" value="PHOSPHOPANTETHEINE"/>
    <property type="match status" value="1"/>
</dbReference>
<dbReference type="NCBIfam" id="TIGR01733">
    <property type="entry name" value="AA-adenyl-dom"/>
    <property type="match status" value="1"/>
</dbReference>
<comment type="cofactor">
    <cofactor evidence="1">
        <name>pantetheine 4'-phosphate</name>
        <dbReference type="ChEBI" id="CHEBI:47942"/>
    </cofactor>
</comment>
<keyword evidence="2" id="KW-0596">Phosphopantetheine</keyword>
<evidence type="ECO:0000259" key="4">
    <source>
        <dbReference type="PROSITE" id="PS50075"/>
    </source>
</evidence>
<dbReference type="Gene3D" id="3.40.50.980">
    <property type="match status" value="2"/>
</dbReference>
<dbReference type="GO" id="GO:0008610">
    <property type="term" value="P:lipid biosynthetic process"/>
    <property type="evidence" value="ECO:0007669"/>
    <property type="project" value="UniProtKB-ARBA"/>
</dbReference>
<organism evidence="5 6">
    <name type="scientific">Mycobacteroides immunogenum</name>
    <dbReference type="NCBI Taxonomy" id="83262"/>
    <lineage>
        <taxon>Bacteria</taxon>
        <taxon>Bacillati</taxon>
        <taxon>Actinomycetota</taxon>
        <taxon>Actinomycetes</taxon>
        <taxon>Mycobacteriales</taxon>
        <taxon>Mycobacteriaceae</taxon>
        <taxon>Mycobacteroides</taxon>
    </lineage>
</organism>
<dbReference type="CDD" id="cd12117">
    <property type="entry name" value="A_NRPS_Srf_like"/>
    <property type="match status" value="1"/>
</dbReference>
<protein>
    <recommendedName>
        <fullName evidence="4">Carrier domain-containing protein</fullName>
    </recommendedName>
</protein>
<dbReference type="GO" id="GO:0031177">
    <property type="term" value="F:phosphopantetheine binding"/>
    <property type="evidence" value="ECO:0007669"/>
    <property type="project" value="TreeGrafter"/>
</dbReference>
<dbReference type="InterPro" id="IPR000873">
    <property type="entry name" value="AMP-dep_synth/lig_dom"/>
</dbReference>
<dbReference type="PROSITE" id="PS50075">
    <property type="entry name" value="CARRIER"/>
    <property type="match status" value="1"/>
</dbReference>
<dbReference type="PANTHER" id="PTHR45527">
    <property type="entry name" value="NONRIBOSOMAL PEPTIDE SYNTHETASE"/>
    <property type="match status" value="1"/>
</dbReference>
<keyword evidence="3" id="KW-0597">Phosphoprotein</keyword>
<feature type="domain" description="Carrier" evidence="4">
    <location>
        <begin position="512"/>
        <end position="586"/>
    </location>
</feature>
<dbReference type="Gene3D" id="2.30.38.10">
    <property type="entry name" value="Luciferase, Domain 3"/>
    <property type="match status" value="1"/>
</dbReference>
<dbReference type="Pfam" id="PF13193">
    <property type="entry name" value="AMP-binding_C"/>
    <property type="match status" value="1"/>
</dbReference>
<dbReference type="Pfam" id="PF00501">
    <property type="entry name" value="AMP-binding"/>
    <property type="match status" value="1"/>
</dbReference>
<sequence>MLDKLLADAWLMTEVIVESGRPAVLADRRDTSLYQLFVQCVGRHPQHVAVRLRDEALTYTQLHAHAESMAARLLQLGVRPGDTVALSTVRSVQMVVGIWAILRIGGTYVPIDPALPPRRIQAILRESGARVCLTAAMIRVEDDDGELSELPPLGPPLAPAYVMYTSGSTGTPKGIAIAHHCVTRTVISPNYVAITPEDNVLQLVNYAFDGSVFDIFGALLNGATLVLSHHDDATNPERLASVIDEYAVTVALITTALFNAYVDIDPAIFAPLRKVLFGGERASAAHVNRALNRLGPGKLVNVYGPTEATVFTTTHTVDEPLDEVPIGKPLPDTRLYVLDSACRPTAAGVPGELYIGGEGIGYGYWRNPRLTSQRFVPEPDVPGALMFRSGDLVERSDDGELIYRGRIDDQIKLRGFRIEPGEIESRLQEHSLVKQCAVVVSGERLVAHYTGGRPVDDTELKDYLRETLPHYMIPDHLAYVAQLPLTPNGKIDRQRLAEQSATPGSRPCVRRMVGSEREEVMYRLFADVLHVPDVGPHECFSDMGGNSIVAMTLASRLTRAGYPVTAREILHHQTIDALLTEMSDLAGGGVDSGTFDAGGQPVVRLDGDVPRFLDESLAGNGRLIGGTPVVKEYALTAMQELQIGFDTAACFAMEPLRRPLDLPALRKAYGNLIAQHGLLRSMPIEGDDRHLWREHDYRAEDPPRIPIIDATNYAATDSALPALIEELSTRIYSGSQLLHQLAVVRVDGDQHLLAWIVSHVIFDQVSQEILSRHLIRHYDAVLQGRSPYTEAPSFEDYVHQLARGPRGLDVSDVVRTFRLEEFHRAKQSIKPMVATTGSLSATNFTIVVPLRSAWQKEHPLDVALGVHAKGLQSYLHMDELPLLFVTNGRQYENRRYYDTVGEFTDMVPMLVDARASVHAITQSIVERLELATRHNVNFLHLMLDPEAQAHWPDIGRLMDVGEDFADLDTLMFNFLGEVAELPADSLAETSWTAPHPLPIQTLLNGITAVCSDTLLCTFRTSCAVDVPRIRACFAHAAAELP</sequence>
<dbReference type="Gene3D" id="3.30.559.10">
    <property type="entry name" value="Chloramphenicol acetyltransferase-like domain"/>
    <property type="match status" value="1"/>
</dbReference>
<evidence type="ECO:0000313" key="6">
    <source>
        <dbReference type="Proteomes" id="UP000186919"/>
    </source>
</evidence>
<dbReference type="InterPro" id="IPR025110">
    <property type="entry name" value="AMP-bd_C"/>
</dbReference>
<dbReference type="GO" id="GO:0044550">
    <property type="term" value="P:secondary metabolite biosynthetic process"/>
    <property type="evidence" value="ECO:0007669"/>
    <property type="project" value="TreeGrafter"/>
</dbReference>
<dbReference type="Gene3D" id="1.10.1200.10">
    <property type="entry name" value="ACP-like"/>
    <property type="match status" value="1"/>
</dbReference>
<dbReference type="InterPro" id="IPR006162">
    <property type="entry name" value="Ppantetheine_attach_site"/>
</dbReference>
<dbReference type="Proteomes" id="UP000186919">
    <property type="component" value="Unassembled WGS sequence"/>
</dbReference>
<dbReference type="GO" id="GO:0005737">
    <property type="term" value="C:cytoplasm"/>
    <property type="evidence" value="ECO:0007669"/>
    <property type="project" value="TreeGrafter"/>
</dbReference>
<dbReference type="GO" id="GO:0003824">
    <property type="term" value="F:catalytic activity"/>
    <property type="evidence" value="ECO:0007669"/>
    <property type="project" value="InterPro"/>
</dbReference>
<dbReference type="PROSITE" id="PS00455">
    <property type="entry name" value="AMP_BINDING"/>
    <property type="match status" value="1"/>
</dbReference>
<dbReference type="Gene3D" id="3.30.300.30">
    <property type="match status" value="1"/>
</dbReference>
<dbReference type="AlphaFoldDB" id="A0A179VAB6"/>
<evidence type="ECO:0000256" key="2">
    <source>
        <dbReference type="ARBA" id="ARBA00022450"/>
    </source>
</evidence>
<dbReference type="InterPro" id="IPR020845">
    <property type="entry name" value="AMP-binding_CS"/>
</dbReference>
<dbReference type="InterPro" id="IPR045851">
    <property type="entry name" value="AMP-bd_C_sf"/>
</dbReference>
<accession>A0A179VAB6</accession>
<dbReference type="InterPro" id="IPR009081">
    <property type="entry name" value="PP-bd_ACP"/>
</dbReference>
<gene>
    <name evidence="5" type="ORF">AWB85_08735</name>
</gene>
<dbReference type="SUPFAM" id="SSF56801">
    <property type="entry name" value="Acetyl-CoA synthetase-like"/>
    <property type="match status" value="1"/>
</dbReference>
<dbReference type="InterPro" id="IPR036736">
    <property type="entry name" value="ACP-like_sf"/>
</dbReference>
<dbReference type="GO" id="GO:0043041">
    <property type="term" value="P:amino acid activation for nonribosomal peptide biosynthetic process"/>
    <property type="evidence" value="ECO:0007669"/>
    <property type="project" value="TreeGrafter"/>
</dbReference>
<comment type="caution">
    <text evidence="5">The sequence shown here is derived from an EMBL/GenBank/DDBJ whole genome shotgun (WGS) entry which is preliminary data.</text>
</comment>
<dbReference type="UniPathway" id="UPA00011"/>
<dbReference type="InterPro" id="IPR023213">
    <property type="entry name" value="CAT-like_dom_sf"/>
</dbReference>